<dbReference type="InterPro" id="IPR016197">
    <property type="entry name" value="Chromo-like_dom_sf"/>
</dbReference>
<dbReference type="AlphaFoldDB" id="A0A0A1U5W9"/>
<dbReference type="RefSeq" id="XP_004253997.1">
    <property type="nucleotide sequence ID" value="XM_004253949.1"/>
</dbReference>
<dbReference type="VEuPathDB" id="AmoebaDB:EIN_094130"/>
<accession>A0A0A1U5W9</accession>
<evidence type="ECO:0000313" key="2">
    <source>
        <dbReference type="EMBL" id="ELP87226.1"/>
    </source>
</evidence>
<protein>
    <recommendedName>
        <fullName evidence="4">Chromo domain-containing protein</fullName>
    </recommendedName>
</protein>
<evidence type="ECO:0008006" key="4">
    <source>
        <dbReference type="Google" id="ProtNLM"/>
    </source>
</evidence>
<reference evidence="2 3" key="1">
    <citation type="submission" date="2012-10" db="EMBL/GenBank/DDBJ databases">
        <authorList>
            <person name="Zafar N."/>
            <person name="Inman J."/>
            <person name="Hall N."/>
            <person name="Lorenzi H."/>
            <person name="Caler E."/>
        </authorList>
    </citation>
    <scope>NUCLEOTIDE SEQUENCE [LARGE SCALE GENOMIC DNA]</scope>
    <source>
        <strain evidence="2 3">IP1</strain>
    </source>
</reference>
<feature type="compositionally biased region" description="Polar residues" evidence="1">
    <location>
        <begin position="137"/>
        <end position="149"/>
    </location>
</feature>
<feature type="region of interest" description="Disordered" evidence="1">
    <location>
        <begin position="133"/>
        <end position="153"/>
    </location>
</feature>
<dbReference type="EMBL" id="KB206860">
    <property type="protein sequence ID" value="ELP87226.1"/>
    <property type="molecule type" value="Genomic_DNA"/>
</dbReference>
<proteinExistence type="predicted"/>
<dbReference type="KEGG" id="eiv:EIN_094130"/>
<organism evidence="2 3">
    <name type="scientific">Entamoeba invadens IP1</name>
    <dbReference type="NCBI Taxonomy" id="370355"/>
    <lineage>
        <taxon>Eukaryota</taxon>
        <taxon>Amoebozoa</taxon>
        <taxon>Evosea</taxon>
        <taxon>Archamoebae</taxon>
        <taxon>Mastigamoebida</taxon>
        <taxon>Entamoebidae</taxon>
        <taxon>Entamoeba</taxon>
    </lineage>
</organism>
<dbReference type="GeneID" id="14886193"/>
<evidence type="ECO:0000313" key="3">
    <source>
        <dbReference type="Proteomes" id="UP000014680"/>
    </source>
</evidence>
<dbReference type="SUPFAM" id="SSF54160">
    <property type="entry name" value="Chromo domain-like"/>
    <property type="match status" value="1"/>
</dbReference>
<evidence type="ECO:0000256" key="1">
    <source>
        <dbReference type="SAM" id="MobiDB-lite"/>
    </source>
</evidence>
<keyword evidence="3" id="KW-1185">Reference proteome</keyword>
<dbReference type="Proteomes" id="UP000014680">
    <property type="component" value="Unassembled WGS sequence"/>
</dbReference>
<dbReference type="Gene3D" id="2.40.50.40">
    <property type="match status" value="1"/>
</dbReference>
<sequence length="601" mass="70053">MDKVTPLIINSRFVKIQGDLYEYFDLRKTIVPKDCGDNNIAIQHSTTLPHNENIDKTKSFDNLPKTPVQLPDFSHVFSPTPFEVLRQNEKEKSNDKQIVTSKPLYTKITHIPQITDITPIQTPDQQTEMLQDDVPMNNETPRPNHTPSLQKEEQLYPGSKSELESFCPSNAEHISPEQKSEEDPHIVVNLKTLQIFKVITKYIPSNGNHPNKMFKYYVPSTQLFYTTYPEDKVMYLVRWEKFSYLEATWILEKEVCAENDRKGLVKKFEHDWKYHKYLSNQVIKASCYPEIDEIVPRSFLVPSKILTEIDRRDQSGNVIKMYLVKWVLGREVFVSEETTSMFVEENYHNIFNRFKNSGGAFPIEFTMTQMNAKMAGENILEKYDVLTICGGFGKRSVGLGLFGELMTGENKRGIIYCEGSSFSYYTDQLQFLFPGRNVTYINSLPTSSQLEGLLELELYDNEGEMKSQIVVMCCKHFAFNQEIQFDVGFVDFRSDETIKIEKCDKYIFVGENIKKEWVKKVTGKKCGEVEVKEHWRPHISEVVIIEKMTEEQLVEYWQIERGEESEGKCEVLRRMCEQKTLLVTTICDKQFERYRKLGSVW</sequence>
<name>A0A0A1U5W9_ENTIV</name>
<gene>
    <name evidence="2" type="ORF">EIN_094130</name>
</gene>